<accession>A0A0G1JB80</accession>
<protein>
    <recommendedName>
        <fullName evidence="3">Ribbon-helix-helix protein CopG domain-containing protein</fullName>
    </recommendedName>
</protein>
<sequence length="77" mass="8820">MTKKTTKLERTRLQLEVDPVELQGINEATELGRFSTKAATIRQAVNVFLFLLKVRAKGSKFYIQEPEGEITQVHLLF</sequence>
<dbReference type="AlphaFoldDB" id="A0A0G1JB80"/>
<evidence type="ECO:0000313" key="2">
    <source>
        <dbReference type="Proteomes" id="UP000034154"/>
    </source>
</evidence>
<comment type="caution">
    <text evidence="1">The sequence shown here is derived from an EMBL/GenBank/DDBJ whole genome shotgun (WGS) entry which is preliminary data.</text>
</comment>
<organism evidence="1 2">
    <name type="scientific">Candidatus Uhrbacteria bacterium GW2011_GWF2_44_350</name>
    <dbReference type="NCBI Taxonomy" id="1619000"/>
    <lineage>
        <taxon>Bacteria</taxon>
        <taxon>Candidatus Uhriibacteriota</taxon>
    </lineage>
</organism>
<gene>
    <name evidence="1" type="ORF">UW63_C0074G0005</name>
</gene>
<dbReference type="EMBL" id="LCJB01000074">
    <property type="protein sequence ID" value="KKT68565.1"/>
    <property type="molecule type" value="Genomic_DNA"/>
</dbReference>
<evidence type="ECO:0008006" key="3">
    <source>
        <dbReference type="Google" id="ProtNLM"/>
    </source>
</evidence>
<proteinExistence type="predicted"/>
<name>A0A0G1JB80_9BACT</name>
<evidence type="ECO:0000313" key="1">
    <source>
        <dbReference type="EMBL" id="KKT68565.1"/>
    </source>
</evidence>
<reference evidence="1 2" key="1">
    <citation type="journal article" date="2015" name="Nature">
        <title>rRNA introns, odd ribosomes, and small enigmatic genomes across a large radiation of phyla.</title>
        <authorList>
            <person name="Brown C.T."/>
            <person name="Hug L.A."/>
            <person name="Thomas B.C."/>
            <person name="Sharon I."/>
            <person name="Castelle C.J."/>
            <person name="Singh A."/>
            <person name="Wilkins M.J."/>
            <person name="Williams K.H."/>
            <person name="Banfield J.F."/>
        </authorList>
    </citation>
    <scope>NUCLEOTIDE SEQUENCE [LARGE SCALE GENOMIC DNA]</scope>
</reference>
<dbReference type="Proteomes" id="UP000034154">
    <property type="component" value="Unassembled WGS sequence"/>
</dbReference>